<dbReference type="EMBL" id="CP097509">
    <property type="protein sequence ID" value="URE15690.1"/>
    <property type="molecule type" value="Genomic_DNA"/>
</dbReference>
<evidence type="ECO:0000313" key="3">
    <source>
        <dbReference type="Proteomes" id="UP001055439"/>
    </source>
</evidence>
<keyword evidence="1" id="KW-0812">Transmembrane</keyword>
<keyword evidence="1" id="KW-0472">Membrane</keyword>
<evidence type="ECO:0000256" key="1">
    <source>
        <dbReference type="SAM" id="Phobius"/>
    </source>
</evidence>
<sequence length="183" mass="21103">MCTLFQTIYIYVYVLFVMVFCNCKHKSIVDFSIMGWLFSIFRGSLIYKKEGDNKNSSLSVGQQEHRERKYIPFESREQPYPNCRVPSQLHMISATARISIDWKPYFQESEHFSSSFFLSHGCCRHASVKVKAARSRGMLVVQSILPSVEDCFGITQSITELNQSTISLCEENKKKGRCPFQPS</sequence>
<protein>
    <submittedName>
        <fullName evidence="2">Uncharacterized protein</fullName>
    </submittedName>
</protein>
<feature type="non-terminal residue" evidence="2">
    <location>
        <position position="183"/>
    </location>
</feature>
<evidence type="ECO:0000313" key="2">
    <source>
        <dbReference type="EMBL" id="URE15690.1"/>
    </source>
</evidence>
<accession>A0A9E7GJ80</accession>
<dbReference type="Proteomes" id="UP001055439">
    <property type="component" value="Chromosome 7"/>
</dbReference>
<name>A0A9E7GJ80_9LILI</name>
<keyword evidence="3" id="KW-1185">Reference proteome</keyword>
<keyword evidence="1" id="KW-1133">Transmembrane helix</keyword>
<gene>
    <name evidence="2" type="ORF">MUK42_35574</name>
</gene>
<organism evidence="2 3">
    <name type="scientific">Musa troglodytarum</name>
    <name type="common">fe'i banana</name>
    <dbReference type="NCBI Taxonomy" id="320322"/>
    <lineage>
        <taxon>Eukaryota</taxon>
        <taxon>Viridiplantae</taxon>
        <taxon>Streptophyta</taxon>
        <taxon>Embryophyta</taxon>
        <taxon>Tracheophyta</taxon>
        <taxon>Spermatophyta</taxon>
        <taxon>Magnoliopsida</taxon>
        <taxon>Liliopsida</taxon>
        <taxon>Zingiberales</taxon>
        <taxon>Musaceae</taxon>
        <taxon>Musa</taxon>
    </lineage>
</organism>
<reference evidence="2" key="1">
    <citation type="submission" date="2022-05" db="EMBL/GenBank/DDBJ databases">
        <title>The Musa troglodytarum L. genome provides insights into the mechanism of non-climacteric behaviour and enrichment of carotenoids.</title>
        <authorList>
            <person name="Wang J."/>
        </authorList>
    </citation>
    <scope>NUCLEOTIDE SEQUENCE</scope>
    <source>
        <tissue evidence="2">Leaf</tissue>
    </source>
</reference>
<proteinExistence type="predicted"/>
<dbReference type="AlphaFoldDB" id="A0A9E7GJ80"/>
<feature type="transmembrane region" description="Helical" evidence="1">
    <location>
        <begin position="6"/>
        <end position="23"/>
    </location>
</feature>